<dbReference type="PANTHER" id="PTHR34072">
    <property type="entry name" value="ENZYMATIC POLYPROTEIN-RELATED"/>
    <property type="match status" value="1"/>
</dbReference>
<dbReference type="GO" id="GO:0071897">
    <property type="term" value="P:DNA biosynthetic process"/>
    <property type="evidence" value="ECO:0007669"/>
    <property type="project" value="UniProtKB-ARBA"/>
</dbReference>
<reference evidence="2 3" key="1">
    <citation type="journal article" date="2019" name="Sci. Rep.">
        <title>Orb-weaving spider Araneus ventricosus genome elucidates the spidroin gene catalogue.</title>
        <authorList>
            <person name="Kono N."/>
            <person name="Nakamura H."/>
            <person name="Ohtoshi R."/>
            <person name="Moran D.A.P."/>
            <person name="Shinohara A."/>
            <person name="Yoshida Y."/>
            <person name="Fujiwara M."/>
            <person name="Mori M."/>
            <person name="Tomita M."/>
            <person name="Arakawa K."/>
        </authorList>
    </citation>
    <scope>NUCLEOTIDE SEQUENCE [LARGE SCALE GENOMIC DNA]</scope>
</reference>
<feature type="non-terminal residue" evidence="2">
    <location>
        <position position="1"/>
    </location>
</feature>
<accession>A0A4Y2TH74</accession>
<dbReference type="Proteomes" id="UP000499080">
    <property type="component" value="Unassembled WGS sequence"/>
</dbReference>
<organism evidence="2 3">
    <name type="scientific">Araneus ventricosus</name>
    <name type="common">Orbweaver spider</name>
    <name type="synonym">Epeira ventricosa</name>
    <dbReference type="NCBI Taxonomy" id="182803"/>
    <lineage>
        <taxon>Eukaryota</taxon>
        <taxon>Metazoa</taxon>
        <taxon>Ecdysozoa</taxon>
        <taxon>Arthropoda</taxon>
        <taxon>Chelicerata</taxon>
        <taxon>Arachnida</taxon>
        <taxon>Araneae</taxon>
        <taxon>Araneomorphae</taxon>
        <taxon>Entelegynae</taxon>
        <taxon>Araneoidea</taxon>
        <taxon>Araneidae</taxon>
        <taxon>Araneus</taxon>
    </lineage>
</organism>
<evidence type="ECO:0000313" key="3">
    <source>
        <dbReference type="Proteomes" id="UP000499080"/>
    </source>
</evidence>
<dbReference type="AlphaFoldDB" id="A0A4Y2TH74"/>
<keyword evidence="3" id="KW-1185">Reference proteome</keyword>
<evidence type="ECO:0000313" key="2">
    <source>
        <dbReference type="EMBL" id="GBN99982.1"/>
    </source>
</evidence>
<proteinExistence type="predicted"/>
<dbReference type="InterPro" id="IPR043502">
    <property type="entry name" value="DNA/RNA_pol_sf"/>
</dbReference>
<name>A0A4Y2TH74_ARAVE</name>
<dbReference type="Gene3D" id="3.10.20.370">
    <property type="match status" value="1"/>
</dbReference>
<gene>
    <name evidence="2" type="ORF">AVEN_36671_1</name>
</gene>
<evidence type="ECO:0000259" key="1">
    <source>
        <dbReference type="Pfam" id="PF17919"/>
    </source>
</evidence>
<dbReference type="InterPro" id="IPR041577">
    <property type="entry name" value="RT_RNaseH_2"/>
</dbReference>
<protein>
    <recommendedName>
        <fullName evidence="1">Reverse transcriptase/retrotransposon-derived protein RNase H-like domain-containing protein</fullName>
    </recommendedName>
</protein>
<dbReference type="SUPFAM" id="SSF56672">
    <property type="entry name" value="DNA/RNA polymerases"/>
    <property type="match status" value="1"/>
</dbReference>
<comment type="caution">
    <text evidence="2">The sequence shown here is derived from an EMBL/GenBank/DDBJ whole genome shotgun (WGS) entry which is preliminary data.</text>
</comment>
<sequence length="265" mass="29620">IHNVYNAGSGNIYIAYCGPSTSREEMIHNIYNGGSGQYHIMYVTSDTNIHRRLVNDVRNAGSGAINISYKNCGSRNICGKLANDVYIQASGNVIVSTSSGDSCGPLVNNVHDKGSGRIYLQYGTEECEKSFNSLKQAMTTSPVLTYPRSDKEFILDTDASNEGAGAVLSQKIGNEECVITYFSRSLGGQMMMEDLVDGNKFSRKAEFKKFCERLMTQRKRSPLCSHEKVEQNPREILFGSTSRRRRKMVQIMPRLRSPKRTQNKN</sequence>
<dbReference type="OrthoDB" id="6428871at2759"/>
<feature type="domain" description="Reverse transcriptase/retrotransposon-derived protein RNase H-like" evidence="1">
    <location>
        <begin position="124"/>
        <end position="192"/>
    </location>
</feature>
<dbReference type="EMBL" id="BGPR01028677">
    <property type="protein sequence ID" value="GBN99982.1"/>
    <property type="molecule type" value="Genomic_DNA"/>
</dbReference>
<dbReference type="PANTHER" id="PTHR34072:SF52">
    <property type="entry name" value="RIBONUCLEASE H"/>
    <property type="match status" value="1"/>
</dbReference>
<dbReference type="Pfam" id="PF17919">
    <property type="entry name" value="RT_RNaseH_2"/>
    <property type="match status" value="1"/>
</dbReference>